<feature type="domain" description="Peptidase M16 N-terminal" evidence="2">
    <location>
        <begin position="57"/>
        <end position="185"/>
    </location>
</feature>
<dbReference type="InterPro" id="IPR011249">
    <property type="entry name" value="Metalloenz_LuxS/M16"/>
</dbReference>
<reference evidence="4" key="2">
    <citation type="journal article" date="2003" name="Infect. Immun.">
        <title>Cloning and characterization of an Ehrlichia canis gene encoding a protein localized to the morula membrane.</title>
        <authorList>
            <person name="Teng C.H."/>
            <person name="Palaniappan R.U."/>
            <person name="Chang Y.F."/>
        </authorList>
    </citation>
    <scope>NUCLEOTIDE SEQUENCE</scope>
</reference>
<sequence length="469" mass="52987">MRNILCYTLILIFFSFNTYANDLNINIKEATTKNKIHYLYVEHHNLPTISLKFAFKKAGYAYDAFDKQGLAYFTSKILNEGSKNNYALSFAQQLEGKGIDLKFDIDLDNFYISLKTLSENFEEALVLLSDCIFNTVTDQEIFNRIIAEQIAHVKSLYSAPEFIATTEMNHAIFKGHPYSNKVYGTLNTINNINQEDVALYIKNSFDKEQIVISAAGDVDPTQLSNLLDKYILSKLPSGNNKNTIPDTTVNREDTLLYVQRDVPQSVIMFATDTVPYHSKDYHASNLFNTMLGGLSLNSILMIELRDKLGLTYHSSSSLSNMNHSNVLFGTIFTDNTTVTKCISVLTDIIEHIKKYGVDEDTFAIAKSSITNSFILSMLNNNNVSEILLSLQLHDLDPSYINKYNSYYKAITIEEVNKIAKKILSNELVIIEVGKNNNINGKQIDAKKHIPWLSIQVIVFTTSILLGCIK</sequence>
<dbReference type="InterPro" id="IPR007863">
    <property type="entry name" value="Peptidase_M16_C"/>
</dbReference>
<dbReference type="AlphaFoldDB" id="Q8GHF7"/>
<dbReference type="SUPFAM" id="SSF63411">
    <property type="entry name" value="LuxS/MPP-like metallohydrolase"/>
    <property type="match status" value="2"/>
</dbReference>
<keyword evidence="4" id="KW-0378">Hydrolase</keyword>
<dbReference type="Pfam" id="PF05193">
    <property type="entry name" value="Peptidase_M16_C"/>
    <property type="match status" value="1"/>
</dbReference>
<feature type="domain" description="Peptidase M16 C-terminal" evidence="3">
    <location>
        <begin position="191"/>
        <end position="367"/>
    </location>
</feature>
<proteinExistence type="predicted"/>
<dbReference type="GO" id="GO:0008233">
    <property type="term" value="F:peptidase activity"/>
    <property type="evidence" value="ECO:0007669"/>
    <property type="project" value="UniProtKB-KW"/>
</dbReference>
<organism evidence="4">
    <name type="scientific">Ehrlichia canis</name>
    <dbReference type="NCBI Taxonomy" id="944"/>
    <lineage>
        <taxon>Bacteria</taxon>
        <taxon>Pseudomonadati</taxon>
        <taxon>Pseudomonadota</taxon>
        <taxon>Alphaproteobacteria</taxon>
        <taxon>Rickettsiales</taxon>
        <taxon>Anaplasmataceae</taxon>
        <taxon>Ehrlichia</taxon>
    </lineage>
</organism>
<dbReference type="InterPro" id="IPR050361">
    <property type="entry name" value="MPP/UQCRC_Complex"/>
</dbReference>
<evidence type="ECO:0000259" key="2">
    <source>
        <dbReference type="Pfam" id="PF00675"/>
    </source>
</evidence>
<name>Q8GHF7_EHRCA</name>
<keyword evidence="4" id="KW-0645">Protease</keyword>
<dbReference type="GO" id="GO:0046872">
    <property type="term" value="F:metal ion binding"/>
    <property type="evidence" value="ECO:0007669"/>
    <property type="project" value="InterPro"/>
</dbReference>
<dbReference type="EMBL" id="AF219120">
    <property type="protein sequence ID" value="AAO15316.1"/>
    <property type="molecule type" value="Genomic_DNA"/>
</dbReference>
<accession>Q8GHF7</accession>
<dbReference type="InterPro" id="IPR011765">
    <property type="entry name" value="Pept_M16_N"/>
</dbReference>
<dbReference type="Gene3D" id="3.30.830.10">
    <property type="entry name" value="Metalloenzyme, LuxS/M16 peptidase-like"/>
    <property type="match status" value="2"/>
</dbReference>
<protein>
    <submittedName>
        <fullName evidence="4">Protease B</fullName>
    </submittedName>
</protein>
<dbReference type="PANTHER" id="PTHR11851">
    <property type="entry name" value="METALLOPROTEASE"/>
    <property type="match status" value="1"/>
</dbReference>
<dbReference type="Pfam" id="PF00675">
    <property type="entry name" value="Peptidase_M16"/>
    <property type="match status" value="1"/>
</dbReference>
<keyword evidence="1" id="KW-0732">Signal</keyword>
<evidence type="ECO:0000256" key="1">
    <source>
        <dbReference type="SAM" id="SignalP"/>
    </source>
</evidence>
<feature type="signal peptide" evidence="1">
    <location>
        <begin position="1"/>
        <end position="20"/>
    </location>
</feature>
<evidence type="ECO:0000259" key="3">
    <source>
        <dbReference type="Pfam" id="PF05193"/>
    </source>
</evidence>
<dbReference type="PANTHER" id="PTHR11851:SF224">
    <property type="entry name" value="PROCESSING PROTEASE"/>
    <property type="match status" value="1"/>
</dbReference>
<reference evidence="4" key="1">
    <citation type="submission" date="1999-12" db="EMBL/GenBank/DDBJ databases">
        <authorList>
            <person name="Chang Y.-F."/>
            <person name="Teng C.-T."/>
        </authorList>
    </citation>
    <scope>NUCLEOTIDE SEQUENCE</scope>
</reference>
<evidence type="ECO:0000313" key="4">
    <source>
        <dbReference type="EMBL" id="AAO15316.1"/>
    </source>
</evidence>
<dbReference type="GO" id="GO:0006508">
    <property type="term" value="P:proteolysis"/>
    <property type="evidence" value="ECO:0007669"/>
    <property type="project" value="UniProtKB-KW"/>
</dbReference>
<feature type="chain" id="PRO_5004306088" evidence="1">
    <location>
        <begin position="21"/>
        <end position="469"/>
    </location>
</feature>